<dbReference type="EMBL" id="CADEPM010000004">
    <property type="protein sequence ID" value="CAB3404615.1"/>
    <property type="molecule type" value="Genomic_DNA"/>
</dbReference>
<feature type="compositionally biased region" description="Basic and acidic residues" evidence="1">
    <location>
        <begin position="49"/>
        <end position="74"/>
    </location>
</feature>
<feature type="compositionally biased region" description="Basic residues" evidence="1">
    <location>
        <begin position="31"/>
        <end position="48"/>
    </location>
</feature>
<dbReference type="AlphaFoldDB" id="A0A8S1ETE7"/>
<organism evidence="2 3">
    <name type="scientific">Caenorhabditis bovis</name>
    <dbReference type="NCBI Taxonomy" id="2654633"/>
    <lineage>
        <taxon>Eukaryota</taxon>
        <taxon>Metazoa</taxon>
        <taxon>Ecdysozoa</taxon>
        <taxon>Nematoda</taxon>
        <taxon>Chromadorea</taxon>
        <taxon>Rhabditida</taxon>
        <taxon>Rhabditina</taxon>
        <taxon>Rhabditomorpha</taxon>
        <taxon>Rhabditoidea</taxon>
        <taxon>Rhabditidae</taxon>
        <taxon>Peloderinae</taxon>
        <taxon>Caenorhabditis</taxon>
    </lineage>
</organism>
<evidence type="ECO:0000313" key="2">
    <source>
        <dbReference type="EMBL" id="CAB3404615.1"/>
    </source>
</evidence>
<gene>
    <name evidence="2" type="ORF">CBOVIS_LOCUS6918</name>
</gene>
<protein>
    <submittedName>
        <fullName evidence="2">Uncharacterized protein</fullName>
    </submittedName>
</protein>
<evidence type="ECO:0000256" key="1">
    <source>
        <dbReference type="SAM" id="MobiDB-lite"/>
    </source>
</evidence>
<keyword evidence="3" id="KW-1185">Reference proteome</keyword>
<dbReference type="Proteomes" id="UP000494206">
    <property type="component" value="Unassembled WGS sequence"/>
</dbReference>
<dbReference type="OrthoDB" id="5856599at2759"/>
<comment type="caution">
    <text evidence="2">The sequence shown here is derived from an EMBL/GenBank/DDBJ whole genome shotgun (WGS) entry which is preliminary data.</text>
</comment>
<name>A0A8S1ETE7_9PELO</name>
<proteinExistence type="predicted"/>
<accession>A0A8S1ETE7</accession>
<reference evidence="2 3" key="1">
    <citation type="submission" date="2020-04" db="EMBL/GenBank/DDBJ databases">
        <authorList>
            <person name="Laetsch R D."/>
            <person name="Stevens L."/>
            <person name="Kumar S."/>
            <person name="Blaxter L. M."/>
        </authorList>
    </citation>
    <scope>NUCLEOTIDE SEQUENCE [LARGE SCALE GENOMIC DNA]</scope>
</reference>
<sequence length="214" mass="23585">MFFDVELTICEEDPFPYGLDDRLDPFSRSSGLRHRGTRHQKHHRKHNHHNYDDRNHWGFEDDERKSEIQKESELSKSVNDALSGITTTQLPPDPYHNGLLKDIGTVGVGFGVGVGVPGNDPVSVGTGVSVGLDESGPAGRLPPFSEAIFPRQGEQHSLNDYDGNKDLIMPSKAWHYYQGIRWGFIKAPQYEPRKSLVGVNSGVGVLGAQAPNGG</sequence>
<feature type="region of interest" description="Disordered" evidence="1">
    <location>
        <begin position="29"/>
        <end position="74"/>
    </location>
</feature>
<evidence type="ECO:0000313" key="3">
    <source>
        <dbReference type="Proteomes" id="UP000494206"/>
    </source>
</evidence>